<dbReference type="InterPro" id="IPR011050">
    <property type="entry name" value="Pectin_lyase_fold/virulence"/>
</dbReference>
<dbReference type="OrthoDB" id="1069724at2"/>
<protein>
    <recommendedName>
        <fullName evidence="4">Fibronectin type-III domain-containing protein</fullName>
    </recommendedName>
</protein>
<feature type="signal peptide" evidence="3">
    <location>
        <begin position="1"/>
        <end position="29"/>
    </location>
</feature>
<dbReference type="PANTHER" id="PTHR45987:SF4">
    <property type="entry name" value="LARGE RIBOSOMAL SUBUNIT PROTEIN BL12M"/>
    <property type="match status" value="1"/>
</dbReference>
<accession>A0A2N6QND0</accession>
<name>A0A2N6QND0_9BACT</name>
<feature type="domain" description="Fibronectin type-III" evidence="4">
    <location>
        <begin position="180"/>
        <end position="277"/>
    </location>
</feature>
<feature type="chain" id="PRO_5014827691" description="Fibronectin type-III domain-containing protein" evidence="3">
    <location>
        <begin position="30"/>
        <end position="592"/>
    </location>
</feature>
<dbReference type="SUPFAM" id="SSF49265">
    <property type="entry name" value="Fibronectin type III"/>
    <property type="match status" value="1"/>
</dbReference>
<dbReference type="Pfam" id="PF00041">
    <property type="entry name" value="fn3"/>
    <property type="match status" value="1"/>
</dbReference>
<proteinExistence type="predicted"/>
<dbReference type="EMBL" id="PNGJ01000011">
    <property type="protein sequence ID" value="PMC23046.1"/>
    <property type="molecule type" value="Genomic_DNA"/>
</dbReference>
<dbReference type="GO" id="GO:0003735">
    <property type="term" value="F:structural constituent of ribosome"/>
    <property type="evidence" value="ECO:0007669"/>
    <property type="project" value="InterPro"/>
</dbReference>
<comment type="caution">
    <text evidence="5">The sequence shown here is derived from an EMBL/GenBank/DDBJ whole genome shotgun (WGS) entry which is preliminary data.</text>
</comment>
<evidence type="ECO:0000313" key="6">
    <source>
        <dbReference type="Proteomes" id="UP000235564"/>
    </source>
</evidence>
<gene>
    <name evidence="5" type="ORF">CJ231_11385</name>
</gene>
<keyword evidence="1" id="KW-0689">Ribosomal protein</keyword>
<dbReference type="SMART" id="SM00060">
    <property type="entry name" value="FN3"/>
    <property type="match status" value="1"/>
</dbReference>
<sequence length="592" mass="63558">MKKNILRNMLTAIAVLFSMMLALPRQAQAQNTVTIDGVTKNILSTEFAYGDGDANAFAATLYLSSDKKEYVLVTGNQKLHATYKYILPTSYEPRHDEQWYWGVEYTKNGYGNELFRSWADPTESWSLFSSGELCITGYPKPPREVCGIILESGKITDSKHGDGNEHTISIDYKYERTQPTPGTFTVGTVTDSAISLSWTHGNDNKTPQSSLFYTVWFMKDGGNWIEREVGKATSCFITRLEPNTKYWVDVRVLDESGNYIDYGQKAVTTKPVTYPLSICGKSVTSANCGNLSVIPGVSGTVMYNPTTRTLTLQNAKITNPSHSGGIASFIENLEIKVTGTCNVAAAGNYSALRLAKPSTITSTGTLNATSKNGCGINSDSKLTIDGCTVKAVGKQGIAGYFYSMGELTIRNANVTAEGTAGGSICDFKTLTLDGCTITQPAGAAFSTSLYGVALGGTLVKGKVVISNGDPRYDVVLESCNTSKINCIKEVKALTGLGLKESKDLVEAAPSLVLGNLSLSEALSARDRLIAAGGTANIYLHGTWTSTGIASPTIDVPARHRGIYTLQGVKLQGDFDSLPAGIYIVDGRKVVKK</sequence>
<evidence type="ECO:0000256" key="3">
    <source>
        <dbReference type="SAM" id="SignalP"/>
    </source>
</evidence>
<dbReference type="InterPro" id="IPR036116">
    <property type="entry name" value="FN3_sf"/>
</dbReference>
<organism evidence="5 6">
    <name type="scientific">Hoylesella buccalis</name>
    <dbReference type="NCBI Taxonomy" id="28127"/>
    <lineage>
        <taxon>Bacteria</taxon>
        <taxon>Pseudomonadati</taxon>
        <taxon>Bacteroidota</taxon>
        <taxon>Bacteroidia</taxon>
        <taxon>Bacteroidales</taxon>
        <taxon>Prevotellaceae</taxon>
        <taxon>Hoylesella</taxon>
    </lineage>
</organism>
<reference evidence="5 6" key="1">
    <citation type="submission" date="2017-09" db="EMBL/GenBank/DDBJ databases">
        <title>Bacterial strain isolated from the female urinary microbiota.</title>
        <authorList>
            <person name="Thomas-White K."/>
            <person name="Kumar N."/>
            <person name="Forster S."/>
            <person name="Putonti C."/>
            <person name="Lawley T."/>
            <person name="Wolfe A.J."/>
        </authorList>
    </citation>
    <scope>NUCLEOTIDE SEQUENCE [LARGE SCALE GENOMIC DNA]</scope>
    <source>
        <strain evidence="5 6">UMB0536</strain>
    </source>
</reference>
<dbReference type="GO" id="GO:0006412">
    <property type="term" value="P:translation"/>
    <property type="evidence" value="ECO:0007669"/>
    <property type="project" value="InterPro"/>
</dbReference>
<evidence type="ECO:0000256" key="2">
    <source>
        <dbReference type="ARBA" id="ARBA00023274"/>
    </source>
</evidence>
<dbReference type="Proteomes" id="UP000235564">
    <property type="component" value="Unassembled WGS sequence"/>
</dbReference>
<dbReference type="InterPro" id="IPR014719">
    <property type="entry name" value="Ribosomal_bL12_C/ClpS-like"/>
</dbReference>
<dbReference type="Pfam" id="PF00542">
    <property type="entry name" value="Ribosomal_L12"/>
    <property type="match status" value="1"/>
</dbReference>
<dbReference type="GO" id="GO:1990904">
    <property type="term" value="C:ribonucleoprotein complex"/>
    <property type="evidence" value="ECO:0007669"/>
    <property type="project" value="UniProtKB-KW"/>
</dbReference>
<dbReference type="CDD" id="cd00063">
    <property type="entry name" value="FN3"/>
    <property type="match status" value="1"/>
</dbReference>
<dbReference type="GO" id="GO:0003729">
    <property type="term" value="F:mRNA binding"/>
    <property type="evidence" value="ECO:0007669"/>
    <property type="project" value="TreeGrafter"/>
</dbReference>
<dbReference type="PANTHER" id="PTHR45987">
    <property type="entry name" value="39S RIBOSOMAL PROTEIN L12"/>
    <property type="match status" value="1"/>
</dbReference>
<keyword evidence="3" id="KW-0732">Signal</keyword>
<dbReference type="CDD" id="cd00387">
    <property type="entry name" value="Ribosomal_L7_L12"/>
    <property type="match status" value="1"/>
</dbReference>
<dbReference type="InterPro" id="IPR013783">
    <property type="entry name" value="Ig-like_fold"/>
</dbReference>
<dbReference type="SUPFAM" id="SSF51126">
    <property type="entry name" value="Pectin lyase-like"/>
    <property type="match status" value="1"/>
</dbReference>
<dbReference type="Gene3D" id="2.60.40.10">
    <property type="entry name" value="Immunoglobulins"/>
    <property type="match status" value="1"/>
</dbReference>
<dbReference type="GO" id="GO:0005840">
    <property type="term" value="C:ribosome"/>
    <property type="evidence" value="ECO:0007669"/>
    <property type="project" value="UniProtKB-KW"/>
</dbReference>
<dbReference type="Gene3D" id="3.30.1390.10">
    <property type="match status" value="1"/>
</dbReference>
<dbReference type="SUPFAM" id="SSF54736">
    <property type="entry name" value="ClpS-like"/>
    <property type="match status" value="1"/>
</dbReference>
<evidence type="ECO:0000259" key="4">
    <source>
        <dbReference type="PROSITE" id="PS50853"/>
    </source>
</evidence>
<dbReference type="PROSITE" id="PS50853">
    <property type="entry name" value="FN3"/>
    <property type="match status" value="1"/>
</dbReference>
<evidence type="ECO:0000256" key="1">
    <source>
        <dbReference type="ARBA" id="ARBA00022980"/>
    </source>
</evidence>
<dbReference type="AlphaFoldDB" id="A0A2N6QND0"/>
<dbReference type="InterPro" id="IPR013823">
    <property type="entry name" value="Ribosomal_bL12_C"/>
</dbReference>
<dbReference type="InterPro" id="IPR003961">
    <property type="entry name" value="FN3_dom"/>
</dbReference>
<evidence type="ECO:0000313" key="5">
    <source>
        <dbReference type="EMBL" id="PMC23046.1"/>
    </source>
</evidence>
<keyword evidence="2" id="KW-0687">Ribonucleoprotein</keyword>
<dbReference type="InterPro" id="IPR000206">
    <property type="entry name" value="Ribosomal_bL12"/>
</dbReference>